<name>A0A0A9CVN1_ARUDO</name>
<protein>
    <submittedName>
        <fullName evidence="1">Uncharacterized protein</fullName>
    </submittedName>
</protein>
<organism evidence="1">
    <name type="scientific">Arundo donax</name>
    <name type="common">Giant reed</name>
    <name type="synonym">Donax arundinaceus</name>
    <dbReference type="NCBI Taxonomy" id="35708"/>
    <lineage>
        <taxon>Eukaryota</taxon>
        <taxon>Viridiplantae</taxon>
        <taxon>Streptophyta</taxon>
        <taxon>Embryophyta</taxon>
        <taxon>Tracheophyta</taxon>
        <taxon>Spermatophyta</taxon>
        <taxon>Magnoliopsida</taxon>
        <taxon>Liliopsida</taxon>
        <taxon>Poales</taxon>
        <taxon>Poaceae</taxon>
        <taxon>PACMAD clade</taxon>
        <taxon>Arundinoideae</taxon>
        <taxon>Arundineae</taxon>
        <taxon>Arundo</taxon>
    </lineage>
</organism>
<proteinExistence type="predicted"/>
<dbReference type="EMBL" id="GBRH01218294">
    <property type="protein sequence ID" value="JAD79601.1"/>
    <property type="molecule type" value="Transcribed_RNA"/>
</dbReference>
<reference evidence="1" key="2">
    <citation type="journal article" date="2015" name="Data Brief">
        <title>Shoot transcriptome of the giant reed, Arundo donax.</title>
        <authorList>
            <person name="Barrero R.A."/>
            <person name="Guerrero F.D."/>
            <person name="Moolhuijzen P."/>
            <person name="Goolsby J.A."/>
            <person name="Tidwell J."/>
            <person name="Bellgard S.E."/>
            <person name="Bellgard M.I."/>
        </authorList>
    </citation>
    <scope>NUCLEOTIDE SEQUENCE</scope>
    <source>
        <tissue evidence="1">Shoot tissue taken approximately 20 cm above the soil surface</tissue>
    </source>
</reference>
<dbReference type="AlphaFoldDB" id="A0A0A9CVN1"/>
<reference evidence="1" key="1">
    <citation type="submission" date="2014-09" db="EMBL/GenBank/DDBJ databases">
        <authorList>
            <person name="Magalhaes I.L.F."/>
            <person name="Oliveira U."/>
            <person name="Santos F.R."/>
            <person name="Vidigal T.H.D.A."/>
            <person name="Brescovit A.D."/>
            <person name="Santos A.J."/>
        </authorList>
    </citation>
    <scope>NUCLEOTIDE SEQUENCE</scope>
    <source>
        <tissue evidence="1">Shoot tissue taken approximately 20 cm above the soil surface</tissue>
    </source>
</reference>
<accession>A0A0A9CVN1</accession>
<evidence type="ECO:0000313" key="1">
    <source>
        <dbReference type="EMBL" id="JAD79601.1"/>
    </source>
</evidence>
<sequence length="81" mass="9531">MRANHDQELAVNYLPAHHHLVMLKYTYRSKHVENSEPTSKEQSRLNCIRLCTQVVRNNFRRKIIPPSLQGSSLQRFNQTAE</sequence>